<evidence type="ECO:0000313" key="2">
    <source>
        <dbReference type="EMBL" id="KAF3072567.1"/>
    </source>
</evidence>
<accession>A0A9P4XIJ2</accession>
<protein>
    <submittedName>
        <fullName evidence="2">Uncharacterized protein</fullName>
    </submittedName>
</protein>
<proteinExistence type="predicted"/>
<dbReference type="EMBL" id="QLNT01000008">
    <property type="protein sequence ID" value="KAF3072567.1"/>
    <property type="molecule type" value="Genomic_DNA"/>
</dbReference>
<evidence type="ECO:0000313" key="3">
    <source>
        <dbReference type="Proteomes" id="UP000801864"/>
    </source>
</evidence>
<comment type="caution">
    <text evidence="2">The sequence shown here is derived from an EMBL/GenBank/DDBJ whole genome shotgun (WGS) entry which is preliminary data.</text>
</comment>
<feature type="region of interest" description="Disordered" evidence="1">
    <location>
        <begin position="22"/>
        <end position="60"/>
    </location>
</feature>
<name>A0A9P4XIJ2_9HYPO</name>
<dbReference type="AlphaFoldDB" id="A0A9P4XIJ2"/>
<evidence type="ECO:0000256" key="1">
    <source>
        <dbReference type="SAM" id="MobiDB-lite"/>
    </source>
</evidence>
<reference evidence="2 3" key="1">
    <citation type="submission" date="2018-06" db="EMBL/GenBank/DDBJ databases">
        <title>Genome analysis of cellulolytic fungus Trichoderma lentiforme CFAM-422.</title>
        <authorList>
            <person name="Steindorff A.S."/>
            <person name="Formighieri E.F."/>
            <person name="Midorikawa G.E.O."/>
            <person name="Tamietti M.S."/>
            <person name="Ramos E.Z."/>
            <person name="Silva A.S."/>
            <person name="Bon E.P.S."/>
            <person name="Mendes T.D."/>
            <person name="Damaso M.C.T."/>
            <person name="Favaro L.C.L."/>
        </authorList>
    </citation>
    <scope>NUCLEOTIDE SEQUENCE [LARGE SCALE GENOMIC DNA]</scope>
    <source>
        <strain evidence="2 3">CFAM-422</strain>
    </source>
</reference>
<sequence length="60" mass="6656">MTRKVNNDFCLDAAIARLSSVHGQARTCQSHEPPIFISSRRSKESIQEPTRTAAKASKAR</sequence>
<organism evidence="2 3">
    <name type="scientific">Trichoderma lentiforme</name>
    <dbReference type="NCBI Taxonomy" id="1567552"/>
    <lineage>
        <taxon>Eukaryota</taxon>
        <taxon>Fungi</taxon>
        <taxon>Dikarya</taxon>
        <taxon>Ascomycota</taxon>
        <taxon>Pezizomycotina</taxon>
        <taxon>Sordariomycetes</taxon>
        <taxon>Hypocreomycetidae</taxon>
        <taxon>Hypocreales</taxon>
        <taxon>Hypocreaceae</taxon>
        <taxon>Trichoderma</taxon>
    </lineage>
</organism>
<gene>
    <name evidence="2" type="ORF">CFAM422_005357</name>
</gene>
<dbReference type="Proteomes" id="UP000801864">
    <property type="component" value="Unassembled WGS sequence"/>
</dbReference>
<keyword evidence="3" id="KW-1185">Reference proteome</keyword>